<dbReference type="Proteomes" id="UP001516464">
    <property type="component" value="Unassembled WGS sequence"/>
</dbReference>
<evidence type="ECO:0000256" key="2">
    <source>
        <dbReference type="SAM" id="SignalP"/>
    </source>
</evidence>
<gene>
    <name evidence="3" type="ORF">TCON_0296</name>
</gene>
<keyword evidence="2" id="KW-0732">Signal</keyword>
<proteinExistence type="predicted"/>
<feature type="region of interest" description="Disordered" evidence="1">
    <location>
        <begin position="194"/>
        <end position="322"/>
    </location>
</feature>
<sequence>MLLIILVIKSLIYAKQSKEKEESEFNDNKQMGSIYSLSTQIDSVIQIGFTNNLDEKYVLDPETLMFVQPIGTNNYFMNLQFNISKEKGVEIFRIICNDQVLCVNRKKTKLEWGDKSRYDEDECGFVFQLYSNNLRKMQSAGGGFVTWDTAIPSIKKEEDINSDTFFYDILVLPSPKALKECLDLINDYESKIGEKRKKSDGGGLTASFSRKPKTKQDKKTDKPGKKLKKGDEKTDEENEEEDDKKRSNEKKDEEAENEEDETPKDNSEERDDEDKGEEDQKEENEEEKQNSNSLKPKKKNKKPQKNKKNKTSSSKKSKIPVLPGFIGSTLKAAANANPITSLAGGLIQNLANSG</sequence>
<feature type="chain" id="PRO_5046459261" evidence="2">
    <location>
        <begin position="18"/>
        <end position="354"/>
    </location>
</feature>
<reference evidence="3 4" key="1">
    <citation type="submission" date="2019-01" db="EMBL/GenBank/DDBJ databases">
        <title>Genomes sequencing and comparative genomics of infectious freshwater microsporidia, Cucumispora dikerogammari and Thelohania contejeani.</title>
        <authorList>
            <person name="Cormier A."/>
            <person name="Giraud I."/>
            <person name="Wattier R."/>
            <person name="Teixeira M."/>
            <person name="Grandjean F."/>
            <person name="Rigaud T."/>
            <person name="Cordaux R."/>
        </authorList>
    </citation>
    <scope>NUCLEOTIDE SEQUENCE [LARGE SCALE GENOMIC DNA]</scope>
    <source>
        <strain evidence="3">T1</strain>
        <tissue evidence="3">Spores</tissue>
    </source>
</reference>
<evidence type="ECO:0000313" key="3">
    <source>
        <dbReference type="EMBL" id="KAF7684509.1"/>
    </source>
</evidence>
<feature type="compositionally biased region" description="Acidic residues" evidence="1">
    <location>
        <begin position="233"/>
        <end position="242"/>
    </location>
</feature>
<comment type="caution">
    <text evidence="3">The sequence shown here is derived from an EMBL/GenBank/DDBJ whole genome shotgun (WGS) entry which is preliminary data.</text>
</comment>
<protein>
    <submittedName>
        <fullName evidence="3">Uncharacterized protein</fullName>
    </submittedName>
</protein>
<keyword evidence="4" id="KW-1185">Reference proteome</keyword>
<evidence type="ECO:0000256" key="1">
    <source>
        <dbReference type="SAM" id="MobiDB-lite"/>
    </source>
</evidence>
<dbReference type="EMBL" id="SBIQ01000011">
    <property type="protein sequence ID" value="KAF7684509.1"/>
    <property type="molecule type" value="Genomic_DNA"/>
</dbReference>
<feature type="compositionally biased region" description="Acidic residues" evidence="1">
    <location>
        <begin position="254"/>
        <end position="286"/>
    </location>
</feature>
<evidence type="ECO:0000313" key="4">
    <source>
        <dbReference type="Proteomes" id="UP001516464"/>
    </source>
</evidence>
<feature type="compositionally biased region" description="Basic and acidic residues" evidence="1">
    <location>
        <begin position="243"/>
        <end position="253"/>
    </location>
</feature>
<feature type="compositionally biased region" description="Basic and acidic residues" evidence="1">
    <location>
        <begin position="214"/>
        <end position="232"/>
    </location>
</feature>
<feature type="signal peptide" evidence="2">
    <location>
        <begin position="1"/>
        <end position="17"/>
    </location>
</feature>
<accession>A0ABQ7I243</accession>
<name>A0ABQ7I243_9MICR</name>
<feature type="compositionally biased region" description="Basic residues" evidence="1">
    <location>
        <begin position="295"/>
        <end position="318"/>
    </location>
</feature>
<organism evidence="3 4">
    <name type="scientific">Astathelohania contejeani</name>
    <dbReference type="NCBI Taxonomy" id="164912"/>
    <lineage>
        <taxon>Eukaryota</taxon>
        <taxon>Fungi</taxon>
        <taxon>Fungi incertae sedis</taxon>
        <taxon>Microsporidia</taxon>
        <taxon>Astathelohaniidae</taxon>
        <taxon>Astathelohania</taxon>
    </lineage>
</organism>